<dbReference type="Gene3D" id="3.40.50.1820">
    <property type="entry name" value="alpha/beta hydrolase"/>
    <property type="match status" value="1"/>
</dbReference>
<dbReference type="AlphaFoldDB" id="A0A7Y4P4A6"/>
<comment type="similarity">
    <text evidence="1">Belongs to the AB hydrolase superfamily. AB hydrolase 2 family.</text>
</comment>
<evidence type="ECO:0000256" key="2">
    <source>
        <dbReference type="ARBA" id="ARBA00022801"/>
    </source>
</evidence>
<reference evidence="4 5" key="1">
    <citation type="submission" date="2020-05" db="EMBL/GenBank/DDBJ databases">
        <authorList>
            <person name="Niu N."/>
        </authorList>
    </citation>
    <scope>NUCLEOTIDE SEQUENCE [LARGE SCALE GENOMIC DNA]</scope>
    <source>
        <strain evidence="4 5">LMG10982</strain>
    </source>
</reference>
<dbReference type="EMBL" id="JABGBO010000003">
    <property type="protein sequence ID" value="NOL49291.1"/>
    <property type="molecule type" value="Genomic_DNA"/>
</dbReference>
<dbReference type="InterPro" id="IPR050565">
    <property type="entry name" value="LYPA1-2/EST-like"/>
</dbReference>
<dbReference type="SUPFAM" id="SSF53474">
    <property type="entry name" value="alpha/beta-Hydrolases"/>
    <property type="match status" value="1"/>
</dbReference>
<evidence type="ECO:0000313" key="5">
    <source>
        <dbReference type="Proteomes" id="UP000541421"/>
    </source>
</evidence>
<keyword evidence="2" id="KW-0378">Hydrolase</keyword>
<dbReference type="PANTHER" id="PTHR10655">
    <property type="entry name" value="LYSOPHOSPHOLIPASE-RELATED"/>
    <property type="match status" value="1"/>
</dbReference>
<dbReference type="RefSeq" id="WP_171588258.1">
    <property type="nucleotide sequence ID" value="NZ_JABGBO010000003.1"/>
</dbReference>
<protein>
    <submittedName>
        <fullName evidence="4">Carboxylesterase</fullName>
    </submittedName>
</protein>
<proteinExistence type="inferred from homology"/>
<dbReference type="InterPro" id="IPR029058">
    <property type="entry name" value="AB_hydrolase_fold"/>
</dbReference>
<name>A0A7Y4P4A6_9BURK</name>
<sequence>MTQPLQVIEIQTQPQVQYSIIWMHGLGASADDFVPIVPELKLTAGIRFVFPNAPIRPITINNGYAMRGWYDILSLNRLDQKQDEAGLLESKTAIEALITKENDRGIPSHHIFLAGFSQGCAMALLTGLRYPEKLAGIIALSGYLPLHQQISEKATEANKNTPIFWAHGDFDPIVPLQMAQMSHALLTTMGYPIEWHQYPMEHQVCLEEVQAISAFIQKHTMA</sequence>
<dbReference type="GO" id="GO:0016787">
    <property type="term" value="F:hydrolase activity"/>
    <property type="evidence" value="ECO:0007669"/>
    <property type="project" value="UniProtKB-KW"/>
</dbReference>
<evidence type="ECO:0000259" key="3">
    <source>
        <dbReference type="Pfam" id="PF02230"/>
    </source>
</evidence>
<dbReference type="PANTHER" id="PTHR10655:SF17">
    <property type="entry name" value="LYSOPHOSPHOLIPASE-LIKE PROTEIN 1"/>
    <property type="match status" value="1"/>
</dbReference>
<accession>A0A7Y4P4A6</accession>
<evidence type="ECO:0000256" key="1">
    <source>
        <dbReference type="ARBA" id="ARBA00006499"/>
    </source>
</evidence>
<gene>
    <name evidence="4" type="ORF">HKX40_03930</name>
</gene>
<dbReference type="Proteomes" id="UP000541421">
    <property type="component" value="Unassembled WGS sequence"/>
</dbReference>
<dbReference type="InterPro" id="IPR003140">
    <property type="entry name" value="PLipase/COase/thioEstase"/>
</dbReference>
<keyword evidence="5" id="KW-1185">Reference proteome</keyword>
<dbReference type="Pfam" id="PF02230">
    <property type="entry name" value="Abhydrolase_2"/>
    <property type="match status" value="1"/>
</dbReference>
<feature type="domain" description="Phospholipase/carboxylesterase/thioesterase" evidence="3">
    <location>
        <begin position="14"/>
        <end position="219"/>
    </location>
</feature>
<evidence type="ECO:0000313" key="4">
    <source>
        <dbReference type="EMBL" id="NOL49291.1"/>
    </source>
</evidence>
<comment type="caution">
    <text evidence="4">The sequence shown here is derived from an EMBL/GenBank/DDBJ whole genome shotgun (WGS) entry which is preliminary data.</text>
</comment>
<organism evidence="4 5">
    <name type="scientific">Pelistega europaea</name>
    <dbReference type="NCBI Taxonomy" id="106147"/>
    <lineage>
        <taxon>Bacteria</taxon>
        <taxon>Pseudomonadati</taxon>
        <taxon>Pseudomonadota</taxon>
        <taxon>Betaproteobacteria</taxon>
        <taxon>Burkholderiales</taxon>
        <taxon>Alcaligenaceae</taxon>
        <taxon>Pelistega</taxon>
    </lineage>
</organism>